<proteinExistence type="predicted"/>
<gene>
    <name evidence="1" type="ORF">Tco_0707558</name>
</gene>
<evidence type="ECO:0000313" key="1">
    <source>
        <dbReference type="EMBL" id="GJS74717.1"/>
    </source>
</evidence>
<accession>A0ABQ4YBF2</accession>
<name>A0ABQ4YBF2_9ASTR</name>
<protein>
    <submittedName>
        <fullName evidence="1">Uncharacterized protein</fullName>
    </submittedName>
</protein>
<keyword evidence="2" id="KW-1185">Reference proteome</keyword>
<reference evidence="1" key="1">
    <citation type="journal article" date="2022" name="Int. J. Mol. Sci.">
        <title>Draft Genome of Tanacetum Coccineum: Genomic Comparison of Closely Related Tanacetum-Family Plants.</title>
        <authorList>
            <person name="Yamashiro T."/>
            <person name="Shiraishi A."/>
            <person name="Nakayama K."/>
            <person name="Satake H."/>
        </authorList>
    </citation>
    <scope>NUCLEOTIDE SEQUENCE</scope>
</reference>
<feature type="non-terminal residue" evidence="1">
    <location>
        <position position="1"/>
    </location>
</feature>
<dbReference type="Proteomes" id="UP001151760">
    <property type="component" value="Unassembled WGS sequence"/>
</dbReference>
<reference evidence="1" key="2">
    <citation type="submission" date="2022-01" db="EMBL/GenBank/DDBJ databases">
        <authorList>
            <person name="Yamashiro T."/>
            <person name="Shiraishi A."/>
            <person name="Satake H."/>
            <person name="Nakayama K."/>
        </authorList>
    </citation>
    <scope>NUCLEOTIDE SEQUENCE</scope>
</reference>
<sequence>TVVQTSRNPSAAGIMFLVDPFIIGLQLNHVPMSLPGIIIPSANDLKFKKCSMLP</sequence>
<comment type="caution">
    <text evidence="1">The sequence shown here is derived from an EMBL/GenBank/DDBJ whole genome shotgun (WGS) entry which is preliminary data.</text>
</comment>
<evidence type="ECO:0000313" key="2">
    <source>
        <dbReference type="Proteomes" id="UP001151760"/>
    </source>
</evidence>
<organism evidence="1 2">
    <name type="scientific">Tanacetum coccineum</name>
    <dbReference type="NCBI Taxonomy" id="301880"/>
    <lineage>
        <taxon>Eukaryota</taxon>
        <taxon>Viridiplantae</taxon>
        <taxon>Streptophyta</taxon>
        <taxon>Embryophyta</taxon>
        <taxon>Tracheophyta</taxon>
        <taxon>Spermatophyta</taxon>
        <taxon>Magnoliopsida</taxon>
        <taxon>eudicotyledons</taxon>
        <taxon>Gunneridae</taxon>
        <taxon>Pentapetalae</taxon>
        <taxon>asterids</taxon>
        <taxon>campanulids</taxon>
        <taxon>Asterales</taxon>
        <taxon>Asteraceae</taxon>
        <taxon>Asteroideae</taxon>
        <taxon>Anthemideae</taxon>
        <taxon>Anthemidinae</taxon>
        <taxon>Tanacetum</taxon>
    </lineage>
</organism>
<dbReference type="EMBL" id="BQNB010010250">
    <property type="protein sequence ID" value="GJS74717.1"/>
    <property type="molecule type" value="Genomic_DNA"/>
</dbReference>